<evidence type="ECO:0000256" key="8">
    <source>
        <dbReference type="RuleBase" id="RU004517"/>
    </source>
</evidence>
<dbReference type="Gene3D" id="3.20.10.10">
    <property type="entry name" value="D-amino Acid Aminotransferase, subunit A, domain 2"/>
    <property type="match status" value="1"/>
</dbReference>
<evidence type="ECO:0000256" key="2">
    <source>
        <dbReference type="ARBA" id="ARBA00009320"/>
    </source>
</evidence>
<protein>
    <recommendedName>
        <fullName evidence="8">Branched-chain-amino-acid aminotransferase</fullName>
        <ecNumber evidence="8">2.6.1.42</ecNumber>
    </recommendedName>
</protein>
<dbReference type="CDD" id="cd00449">
    <property type="entry name" value="PLPDE_IV"/>
    <property type="match status" value="1"/>
</dbReference>
<keyword evidence="5 7" id="KW-0663">Pyridoxal phosphate</keyword>
<organism evidence="9 10">
    <name type="scientific">Leptospira weilii str. 2006001855</name>
    <dbReference type="NCBI Taxonomy" id="996804"/>
    <lineage>
        <taxon>Bacteria</taxon>
        <taxon>Pseudomonadati</taxon>
        <taxon>Spirochaetota</taxon>
        <taxon>Spirochaetia</taxon>
        <taxon>Leptospirales</taxon>
        <taxon>Leptospiraceae</taxon>
        <taxon>Leptospira</taxon>
    </lineage>
</organism>
<dbReference type="GO" id="GO:0004084">
    <property type="term" value="F:branched-chain-amino-acid transaminase activity"/>
    <property type="evidence" value="ECO:0007669"/>
    <property type="project" value="UniProtKB-EC"/>
</dbReference>
<dbReference type="Pfam" id="PF01063">
    <property type="entry name" value="Aminotran_4"/>
    <property type="match status" value="1"/>
</dbReference>
<dbReference type="InterPro" id="IPR043131">
    <property type="entry name" value="BCAT-like_N"/>
</dbReference>
<dbReference type="FunFam" id="3.20.10.10:FF:000002">
    <property type="entry name" value="D-alanine aminotransferase"/>
    <property type="match status" value="1"/>
</dbReference>
<dbReference type="InterPro" id="IPR001544">
    <property type="entry name" value="Aminotrans_IV"/>
</dbReference>
<sequence length="287" mass="32557">MDNFFALKGDTLIPFTELTVHSQSLSMRYGISLFEGIRGYKNKNGAVRFFKLKEHLERLNTSLRLMSLPEIDLVAVERNSYSLLDINKISEDLYLRISVNFDELGDLNGDFLPTVYMTVNKMGRKKWIAEGRKMKLKLSDIRKPSKKMFSQEIKNISNYATAKVALISAKKEGFDNVILRTSEGKIAESATSNIFCIRNGELYTPADDQDILKGITRKTVIEIAAELGIKTHLLPISEEDLFSMDEVFICGTGIEFASIGQVSEKVYEKSNIMETVMNSYFQKVREA</sequence>
<evidence type="ECO:0000256" key="1">
    <source>
        <dbReference type="ARBA" id="ARBA00001933"/>
    </source>
</evidence>
<dbReference type="SUPFAM" id="SSF56752">
    <property type="entry name" value="D-aminoacid aminotransferase-like PLP-dependent enzymes"/>
    <property type="match status" value="1"/>
</dbReference>
<evidence type="ECO:0000313" key="10">
    <source>
        <dbReference type="Proteomes" id="UP000012101"/>
    </source>
</evidence>
<dbReference type="PANTHER" id="PTHR42825">
    <property type="entry name" value="AMINO ACID AMINOTRANSFERASE"/>
    <property type="match status" value="1"/>
</dbReference>
<evidence type="ECO:0000256" key="6">
    <source>
        <dbReference type="RuleBase" id="RU004106"/>
    </source>
</evidence>
<gene>
    <name evidence="9" type="ORF">LEP1GSC038_2084</name>
</gene>
<keyword evidence="3 8" id="KW-0032">Aminotransferase</keyword>
<keyword evidence="4 8" id="KW-0808">Transferase</keyword>
<reference evidence="9 10" key="1">
    <citation type="submission" date="2013-01" db="EMBL/GenBank/DDBJ databases">
        <authorList>
            <person name="Harkins D.M."/>
            <person name="Durkin A.S."/>
            <person name="Brinkac L.M."/>
            <person name="Haft D.H."/>
            <person name="Selengut J.D."/>
            <person name="Sanka R."/>
            <person name="DePew J."/>
            <person name="Purushe J."/>
            <person name="Hospenthal D.R."/>
            <person name="Murray C.K."/>
            <person name="Pimentel G."/>
            <person name="Wasfy M."/>
            <person name="Vinetz J.M."/>
            <person name="Sutton G.G."/>
            <person name="Nierman W.C."/>
            <person name="Fouts D.E."/>
        </authorList>
    </citation>
    <scope>NUCLEOTIDE SEQUENCE [LARGE SCALE GENOMIC DNA]</scope>
    <source>
        <strain evidence="9 10">2006001855</strain>
    </source>
</reference>
<dbReference type="EMBL" id="AFJM02000037">
    <property type="protein sequence ID" value="EMM72837.1"/>
    <property type="molecule type" value="Genomic_DNA"/>
</dbReference>
<evidence type="ECO:0000256" key="7">
    <source>
        <dbReference type="RuleBase" id="RU004516"/>
    </source>
</evidence>
<evidence type="ECO:0000256" key="3">
    <source>
        <dbReference type="ARBA" id="ARBA00022576"/>
    </source>
</evidence>
<dbReference type="InterPro" id="IPR018300">
    <property type="entry name" value="Aminotrans_IV_CS"/>
</dbReference>
<comment type="caution">
    <text evidence="9">The sequence shown here is derived from an EMBL/GenBank/DDBJ whole genome shotgun (WGS) entry which is preliminary data.</text>
</comment>
<name>M6FNX6_9LEPT</name>
<dbReference type="Proteomes" id="UP000012101">
    <property type="component" value="Unassembled WGS sequence"/>
</dbReference>
<proteinExistence type="inferred from homology"/>
<keyword evidence="8" id="KW-0100">Branched-chain amino acid biosynthesis</keyword>
<comment type="catalytic activity">
    <reaction evidence="8">
        <text>L-valine + 2-oxoglutarate = 3-methyl-2-oxobutanoate + L-glutamate</text>
        <dbReference type="Rhea" id="RHEA:24813"/>
        <dbReference type="ChEBI" id="CHEBI:11851"/>
        <dbReference type="ChEBI" id="CHEBI:16810"/>
        <dbReference type="ChEBI" id="CHEBI:29985"/>
        <dbReference type="ChEBI" id="CHEBI:57762"/>
        <dbReference type="EC" id="2.6.1.42"/>
    </reaction>
</comment>
<keyword evidence="8" id="KW-0028">Amino-acid biosynthesis</keyword>
<dbReference type="PANTHER" id="PTHR42825:SF28">
    <property type="entry name" value="BRANCHED-CHAIN-AMINO-ACID AMINOTRANSFERASE 7-RELATED"/>
    <property type="match status" value="1"/>
</dbReference>
<evidence type="ECO:0000256" key="5">
    <source>
        <dbReference type="ARBA" id="ARBA00022898"/>
    </source>
</evidence>
<dbReference type="InterPro" id="IPR005786">
    <property type="entry name" value="B_amino_transII"/>
</dbReference>
<comment type="catalytic activity">
    <reaction evidence="8">
        <text>L-isoleucine + 2-oxoglutarate = (S)-3-methyl-2-oxopentanoate + L-glutamate</text>
        <dbReference type="Rhea" id="RHEA:24801"/>
        <dbReference type="ChEBI" id="CHEBI:16810"/>
        <dbReference type="ChEBI" id="CHEBI:29985"/>
        <dbReference type="ChEBI" id="CHEBI:35146"/>
        <dbReference type="ChEBI" id="CHEBI:58045"/>
        <dbReference type="EC" id="2.6.1.42"/>
    </reaction>
</comment>
<comment type="catalytic activity">
    <reaction evidence="8">
        <text>L-leucine + 2-oxoglutarate = 4-methyl-2-oxopentanoate + L-glutamate</text>
        <dbReference type="Rhea" id="RHEA:18321"/>
        <dbReference type="ChEBI" id="CHEBI:16810"/>
        <dbReference type="ChEBI" id="CHEBI:17865"/>
        <dbReference type="ChEBI" id="CHEBI:29985"/>
        <dbReference type="ChEBI" id="CHEBI:57427"/>
        <dbReference type="EC" id="2.6.1.42"/>
    </reaction>
</comment>
<dbReference type="AlphaFoldDB" id="M6FNX6"/>
<comment type="cofactor">
    <cofactor evidence="1 7">
        <name>pyridoxal 5'-phosphate</name>
        <dbReference type="ChEBI" id="CHEBI:597326"/>
    </cofactor>
</comment>
<evidence type="ECO:0000313" key="9">
    <source>
        <dbReference type="EMBL" id="EMM72837.1"/>
    </source>
</evidence>
<dbReference type="InterPro" id="IPR036038">
    <property type="entry name" value="Aminotransferase-like"/>
</dbReference>
<dbReference type="GO" id="GO:0008652">
    <property type="term" value="P:amino acid biosynthetic process"/>
    <property type="evidence" value="ECO:0007669"/>
    <property type="project" value="UniProtKB-KW"/>
</dbReference>
<dbReference type="EC" id="2.6.1.42" evidence="8"/>
<evidence type="ECO:0000256" key="4">
    <source>
        <dbReference type="ARBA" id="ARBA00022679"/>
    </source>
</evidence>
<comment type="similarity">
    <text evidence="2 6">Belongs to the class-IV pyridoxal-phosphate-dependent aminotransferase family.</text>
</comment>
<dbReference type="InterPro" id="IPR043132">
    <property type="entry name" value="BCAT-like_C"/>
</dbReference>
<dbReference type="PROSITE" id="PS00770">
    <property type="entry name" value="AA_TRANSFER_CLASS_4"/>
    <property type="match status" value="1"/>
</dbReference>
<dbReference type="GO" id="GO:0009082">
    <property type="term" value="P:branched-chain amino acid biosynthetic process"/>
    <property type="evidence" value="ECO:0007669"/>
    <property type="project" value="UniProtKB-KW"/>
</dbReference>
<dbReference type="Gene3D" id="3.30.470.10">
    <property type="match status" value="1"/>
</dbReference>
<accession>M6FNX6</accession>